<evidence type="ECO:0000259" key="1">
    <source>
        <dbReference type="PROSITE" id="PS50930"/>
    </source>
</evidence>
<proteinExistence type="predicted"/>
<dbReference type="Proteomes" id="UP000239590">
    <property type="component" value="Unassembled WGS sequence"/>
</dbReference>
<sequence length="120" mass="13340">MYLQILAAPGQAASPFLFVRGTAGKTTYTRVEKKDILFAQADGNYTRLFVRGQTDAYYLSMNLGFFQRQLNPNAFYRLSRSFLINVTYVEAVTDAEVIVAGTALVIPSKKSKPSSRTSID</sequence>
<name>A0A2S7IJ97_9BACT</name>
<dbReference type="EMBL" id="PTRA01000003">
    <property type="protein sequence ID" value="PQA56352.1"/>
    <property type="molecule type" value="Genomic_DNA"/>
</dbReference>
<organism evidence="2 3">
    <name type="scientific">Siphonobacter curvatus</name>
    <dbReference type="NCBI Taxonomy" id="2094562"/>
    <lineage>
        <taxon>Bacteria</taxon>
        <taxon>Pseudomonadati</taxon>
        <taxon>Bacteroidota</taxon>
        <taxon>Cytophagia</taxon>
        <taxon>Cytophagales</taxon>
        <taxon>Cytophagaceae</taxon>
        <taxon>Siphonobacter</taxon>
    </lineage>
</organism>
<dbReference type="OrthoDB" id="1646880at2"/>
<feature type="domain" description="HTH LytTR-type" evidence="1">
    <location>
        <begin position="31"/>
        <end position="120"/>
    </location>
</feature>
<dbReference type="InterPro" id="IPR007492">
    <property type="entry name" value="LytTR_DNA-bd_dom"/>
</dbReference>
<comment type="caution">
    <text evidence="2">The sequence shown here is derived from an EMBL/GenBank/DDBJ whole genome shotgun (WGS) entry which is preliminary data.</text>
</comment>
<reference evidence="3" key="1">
    <citation type="submission" date="2018-02" db="EMBL/GenBank/DDBJ databases">
        <title>Genome sequencing of Solimonas sp. HR-BB.</title>
        <authorList>
            <person name="Lee Y."/>
            <person name="Jeon C.O."/>
        </authorList>
    </citation>
    <scope>NUCLEOTIDE SEQUENCE [LARGE SCALE GENOMIC DNA]</scope>
    <source>
        <strain evidence="3">HR-U</strain>
    </source>
</reference>
<dbReference type="AlphaFoldDB" id="A0A2S7IJ97"/>
<dbReference type="PROSITE" id="PS50930">
    <property type="entry name" value="HTH_LYTTR"/>
    <property type="match status" value="1"/>
</dbReference>
<evidence type="ECO:0000313" key="3">
    <source>
        <dbReference type="Proteomes" id="UP000239590"/>
    </source>
</evidence>
<dbReference type="RefSeq" id="WP_104714886.1">
    <property type="nucleotide sequence ID" value="NZ_PTRA01000003.1"/>
</dbReference>
<accession>A0A2S7IJ97</accession>
<evidence type="ECO:0000313" key="2">
    <source>
        <dbReference type="EMBL" id="PQA56352.1"/>
    </source>
</evidence>
<protein>
    <recommendedName>
        <fullName evidence="1">HTH LytTR-type domain-containing protein</fullName>
    </recommendedName>
</protein>
<gene>
    <name evidence="2" type="ORF">C5O19_18615</name>
</gene>
<dbReference type="Pfam" id="PF04397">
    <property type="entry name" value="LytTR"/>
    <property type="match status" value="1"/>
</dbReference>
<dbReference type="Gene3D" id="2.40.50.1020">
    <property type="entry name" value="LytTr DNA-binding domain"/>
    <property type="match status" value="1"/>
</dbReference>
<keyword evidence="3" id="KW-1185">Reference proteome</keyword>
<dbReference type="SMART" id="SM00850">
    <property type="entry name" value="LytTR"/>
    <property type="match status" value="1"/>
</dbReference>
<dbReference type="GO" id="GO:0003677">
    <property type="term" value="F:DNA binding"/>
    <property type="evidence" value="ECO:0007669"/>
    <property type="project" value="InterPro"/>
</dbReference>